<reference evidence="3 4" key="1">
    <citation type="journal article" date="2018" name="BMC Genomics">
        <title>Genomic evidence for intraspecific hybridization in a clonal and extremely halotolerant yeast.</title>
        <authorList>
            <person name="Gostincar C."/>
            <person name="Stajich J.E."/>
            <person name="Zupancic J."/>
            <person name="Zalar P."/>
            <person name="Gunde-Cimerman N."/>
        </authorList>
    </citation>
    <scope>NUCLEOTIDE SEQUENCE [LARGE SCALE GENOMIC DNA]</scope>
    <source>
        <strain evidence="3 4">EXF-151</strain>
    </source>
</reference>
<dbReference type="OrthoDB" id="206452at2759"/>
<gene>
    <name evidence="3" type="ORF">D0865_03148</name>
</gene>
<protein>
    <recommendedName>
        <fullName evidence="2">NADAR domain-containing protein</fullName>
    </recommendedName>
</protein>
<dbReference type="Proteomes" id="UP000270230">
    <property type="component" value="Unassembled WGS sequence"/>
</dbReference>
<feature type="region of interest" description="Disordered" evidence="1">
    <location>
        <begin position="370"/>
        <end position="399"/>
    </location>
</feature>
<feature type="region of interest" description="Disordered" evidence="1">
    <location>
        <begin position="1"/>
        <end position="93"/>
    </location>
</feature>
<dbReference type="Pfam" id="PF08719">
    <property type="entry name" value="NADAR"/>
    <property type="match status" value="1"/>
</dbReference>
<organism evidence="3 4">
    <name type="scientific">Hortaea werneckii</name>
    <name type="common">Black yeast</name>
    <name type="synonym">Cladosporium werneckii</name>
    <dbReference type="NCBI Taxonomy" id="91943"/>
    <lineage>
        <taxon>Eukaryota</taxon>
        <taxon>Fungi</taxon>
        <taxon>Dikarya</taxon>
        <taxon>Ascomycota</taxon>
        <taxon>Pezizomycotina</taxon>
        <taxon>Dothideomycetes</taxon>
        <taxon>Dothideomycetidae</taxon>
        <taxon>Mycosphaerellales</taxon>
        <taxon>Teratosphaeriaceae</taxon>
        <taxon>Hortaea</taxon>
    </lineage>
</organism>
<dbReference type="EMBL" id="QWIN01000169">
    <property type="protein sequence ID" value="RMY57388.1"/>
    <property type="molecule type" value="Genomic_DNA"/>
</dbReference>
<feature type="compositionally biased region" description="Basic and acidic residues" evidence="1">
    <location>
        <begin position="54"/>
        <end position="69"/>
    </location>
</feature>
<feature type="compositionally biased region" description="Acidic residues" evidence="1">
    <location>
        <begin position="44"/>
        <end position="53"/>
    </location>
</feature>
<evidence type="ECO:0000256" key="1">
    <source>
        <dbReference type="SAM" id="MobiDB-lite"/>
    </source>
</evidence>
<feature type="compositionally biased region" description="Polar residues" evidence="1">
    <location>
        <begin position="372"/>
        <end position="392"/>
    </location>
</feature>
<accession>A0A3M7CZ26</accession>
<evidence type="ECO:0000313" key="4">
    <source>
        <dbReference type="Proteomes" id="UP000270230"/>
    </source>
</evidence>
<comment type="caution">
    <text evidence="3">The sequence shown here is derived from an EMBL/GenBank/DDBJ whole genome shotgun (WGS) entry which is preliminary data.</text>
</comment>
<feature type="compositionally biased region" description="Basic and acidic residues" evidence="1">
    <location>
        <begin position="76"/>
        <end position="93"/>
    </location>
</feature>
<dbReference type="VEuPathDB" id="FungiDB:BTJ68_07014"/>
<dbReference type="InterPro" id="IPR037238">
    <property type="entry name" value="YbiA-like_sf"/>
</dbReference>
<evidence type="ECO:0000259" key="2">
    <source>
        <dbReference type="Pfam" id="PF08719"/>
    </source>
</evidence>
<dbReference type="InterPro" id="IPR012816">
    <property type="entry name" value="NADAR"/>
</dbReference>
<sequence>MPPRKSSAGGALSKGSANKTAEAVEPVGRRSKRTNKPTEKPDEPEVPEVDGREDDGSCKENDDKSKKAAEGVQGPRELRPKKPVTEEEIEGPKKTKYFEGHKKYYCFPQPTGPSIYFNSSEFNKGGAQAVFSNFHLASFYVGSTYYHSAEHFYQDQKAIMIEKDDGRRASVHHQSSGSRGPVLPQDLNAANLRLFLHSVSAATTHAAATRVFAMNADLEAAWEKEKPLALLKAVRHKFFKCPEERKYLLGTGARELVEASPSDKKCGVGFSPENAEEKRAKWGKNMLGMALMHVRHEIREALAKDELYFDDQDAKVGTHHLEFKKPSVAFQIGMFDIPGMPTCQQQHQQAVADIRKESARRVAEIKRAAVETSGNSVGSIHSEVSGNNSSEPTGPVSGPKIVAVDAVNANASNKQGQDSNKGIIKMIGGALLNTEPDVTETELADVKDIMRRLIRHS</sequence>
<dbReference type="CDD" id="cd15457">
    <property type="entry name" value="NADAR"/>
    <property type="match status" value="1"/>
</dbReference>
<dbReference type="Gene3D" id="1.10.357.40">
    <property type="entry name" value="YbiA-like"/>
    <property type="match status" value="1"/>
</dbReference>
<proteinExistence type="predicted"/>
<name>A0A3M7CZ26_HORWE</name>
<feature type="domain" description="NADAR" evidence="2">
    <location>
        <begin position="127"/>
        <end position="299"/>
    </location>
</feature>
<dbReference type="AlphaFoldDB" id="A0A3M7CZ26"/>
<dbReference type="SUPFAM" id="SSF143990">
    <property type="entry name" value="YbiA-like"/>
    <property type="match status" value="1"/>
</dbReference>
<feature type="compositionally biased region" description="Low complexity" evidence="1">
    <location>
        <begin position="1"/>
        <end position="19"/>
    </location>
</feature>
<evidence type="ECO:0000313" key="3">
    <source>
        <dbReference type="EMBL" id="RMY57388.1"/>
    </source>
</evidence>